<feature type="compositionally biased region" description="Basic and acidic residues" evidence="1">
    <location>
        <begin position="955"/>
        <end position="973"/>
    </location>
</feature>
<accession>A0ABQ9KRQ5</accession>
<feature type="compositionally biased region" description="Basic and acidic residues" evidence="1">
    <location>
        <begin position="1190"/>
        <end position="1202"/>
    </location>
</feature>
<name>A0ABQ9KRQ5_HEVBR</name>
<gene>
    <name evidence="3" type="ORF">P3X46_028998</name>
</gene>
<sequence length="1216" mass="134911">MSIDAKDIQILMWRTFKFSMNACCRFVQNHAFVSGVLLFLFVLYLFLPKVFHFLLYSSPFLACTAVFIQFYLHSQRSKTQNDVKDQAVSSIKSQPRTSDLVFSRDDKSSLQSQTLSHKNVKEKHKELESQTVVEEKNMVSSIPNDDSIGRAVLNEGKSREITENDPGKGVSRNVSIGENIAAVGEASKPNLSSLDGLGVQAAKCDDGGEAEAENSSSEEEDEEDKKGGRNKAVEWTEDDQKNLMDLGITELERNKRLESLIARRRERKSFKMQMEKILIDANSSSPIPVAPVLVANGNPFEVPNNPDEQIPGSAPSVLLPTRNPFDLPYDPLEEKPNLMADSFQQEFMAAHQKEMLFCRHESFTLGPFFPLEGKHNEYDIAGNSRLRRQQDKGNHDWLVDHLLPKNGETLRRALSVTDLVTEEAEAEEEESSNHAGNQPEEDGEADHCRMEMEGQRIENTHGMDSSLGIGSTIKMRTHTINQNKNESNSSSLSENNKRIIKPNKLEILPPVFRFPDVANTPSPNSAPCPIPKARTVNELDYEASPSTIDRSRLDNHLLYTNNGPWHTPTNSIASDMQLEVSEIGSPPLTGDESASSNDGDSLTYDGDVEKEITSGSEEMWGASPHAPKVQEHEMAYGEVNEVSRENITGGFSGFHKEPEDPITSSSRIEIPQEGHTHSINSDHKIFNDMEQVVKEVGEQRPSNALQGFSLEKSKGGTNSLREGYLQNPQASSNPPEKSVEELNISYDIDVPVHALDDLEGPKSVEDRNIGAEKSNISEVSDISKLDEEINSESSKQSERNYLNTPETSVKEVNVASSVDAPVVHMNSGATEKSIKQEVEFLSQPDKESNVESSKHIESKSSNSPGMPAEEVNIPYSVDDPEVLINVTKTDMKTSENRDKFEKYIEQEVLIDLSKRTKESTSEIVNYTENNSDRPPANQPIIEFLMPTTEDNNSNEGKDDSIPSRDGQKERSTPEVRVSGVNQSSNDPSTSGIQPEMTVQQASTVSTSSSSPKSVLPDRTPLDQTPSDLNQHMHADVSESGMEERRVRQKLLYEQVTEILALTAAQNADHVTDHPSTESTFKKSEETSITLKKSNDEARWMFNINKPVQGNGETKEDLKSTKSILDESETSISKEVAKELSKPPVENVPDFTVKEEALLQNSRSINDAVADDMVIKEKLELAAGESQRLGKKADTTEPSKAMEDTSSVCIKDTKAET</sequence>
<dbReference type="Proteomes" id="UP001174677">
    <property type="component" value="Chromosome 16"/>
</dbReference>
<feature type="region of interest" description="Disordered" evidence="1">
    <location>
        <begin position="98"/>
        <end position="127"/>
    </location>
</feature>
<feature type="compositionally biased region" description="Basic and acidic residues" evidence="1">
    <location>
        <begin position="224"/>
        <end position="236"/>
    </location>
</feature>
<comment type="caution">
    <text evidence="3">The sequence shown here is derived from an EMBL/GenBank/DDBJ whole genome shotgun (WGS) entry which is preliminary data.</text>
</comment>
<feature type="region of interest" description="Disordered" evidence="1">
    <location>
        <begin position="203"/>
        <end position="236"/>
    </location>
</feature>
<feature type="region of interest" description="Disordered" evidence="1">
    <location>
        <begin position="780"/>
        <end position="807"/>
    </location>
</feature>
<evidence type="ECO:0000313" key="3">
    <source>
        <dbReference type="EMBL" id="KAJ9146769.1"/>
    </source>
</evidence>
<dbReference type="PANTHER" id="PTHR33870">
    <property type="entry name" value="CARDIOMYOPATHY-ASSOCIATED PROTEIN"/>
    <property type="match status" value="1"/>
</dbReference>
<feature type="region of interest" description="Disordered" evidence="1">
    <location>
        <begin position="1180"/>
        <end position="1216"/>
    </location>
</feature>
<protein>
    <submittedName>
        <fullName evidence="3">Uncharacterized protein</fullName>
    </submittedName>
</protein>
<feature type="compositionally biased region" description="Polar residues" evidence="1">
    <location>
        <begin position="979"/>
        <end position="1001"/>
    </location>
</feature>
<feature type="compositionally biased region" description="Basic and acidic residues" evidence="1">
    <location>
        <begin position="1030"/>
        <end position="1042"/>
    </location>
</feature>
<evidence type="ECO:0000256" key="1">
    <source>
        <dbReference type="SAM" id="MobiDB-lite"/>
    </source>
</evidence>
<keyword evidence="2" id="KW-1133">Transmembrane helix</keyword>
<feature type="compositionally biased region" description="Acidic residues" evidence="1">
    <location>
        <begin position="421"/>
        <end position="430"/>
    </location>
</feature>
<keyword evidence="2" id="KW-0472">Membrane</keyword>
<feature type="compositionally biased region" description="Basic and acidic residues" evidence="1">
    <location>
        <begin position="840"/>
        <end position="858"/>
    </location>
</feature>
<feature type="compositionally biased region" description="Low complexity" evidence="1">
    <location>
        <begin position="1002"/>
        <end position="1014"/>
    </location>
</feature>
<feature type="compositionally biased region" description="Acidic residues" evidence="1">
    <location>
        <begin position="207"/>
        <end position="223"/>
    </location>
</feature>
<feature type="compositionally biased region" description="Polar residues" evidence="1">
    <location>
        <begin position="715"/>
        <end position="735"/>
    </location>
</feature>
<feature type="compositionally biased region" description="Polar residues" evidence="1">
    <location>
        <begin position="791"/>
        <end position="807"/>
    </location>
</feature>
<feature type="transmembrane region" description="Helical" evidence="2">
    <location>
        <begin position="26"/>
        <end position="46"/>
    </location>
</feature>
<feature type="region of interest" description="Disordered" evidence="1">
    <location>
        <begin position="582"/>
        <end position="606"/>
    </location>
</feature>
<feature type="region of interest" description="Disordered" evidence="1">
    <location>
        <begin position="913"/>
        <end position="1042"/>
    </location>
</feature>
<keyword evidence="2" id="KW-0812">Transmembrane</keyword>
<dbReference type="PANTHER" id="PTHR33870:SF16">
    <property type="entry name" value="PROTEIN, PUTATIVE-RELATED"/>
    <property type="match status" value="1"/>
</dbReference>
<proteinExistence type="predicted"/>
<feature type="region of interest" description="Disordered" evidence="1">
    <location>
        <begin position="840"/>
        <end position="875"/>
    </location>
</feature>
<evidence type="ECO:0000256" key="2">
    <source>
        <dbReference type="SAM" id="Phobius"/>
    </source>
</evidence>
<evidence type="ECO:0000313" key="4">
    <source>
        <dbReference type="Proteomes" id="UP001174677"/>
    </source>
</evidence>
<organism evidence="3 4">
    <name type="scientific">Hevea brasiliensis</name>
    <name type="common">Para rubber tree</name>
    <name type="synonym">Siphonia brasiliensis</name>
    <dbReference type="NCBI Taxonomy" id="3981"/>
    <lineage>
        <taxon>Eukaryota</taxon>
        <taxon>Viridiplantae</taxon>
        <taxon>Streptophyta</taxon>
        <taxon>Embryophyta</taxon>
        <taxon>Tracheophyta</taxon>
        <taxon>Spermatophyta</taxon>
        <taxon>Magnoliopsida</taxon>
        <taxon>eudicotyledons</taxon>
        <taxon>Gunneridae</taxon>
        <taxon>Pentapetalae</taxon>
        <taxon>rosids</taxon>
        <taxon>fabids</taxon>
        <taxon>Malpighiales</taxon>
        <taxon>Euphorbiaceae</taxon>
        <taxon>Crotonoideae</taxon>
        <taxon>Micrandreae</taxon>
        <taxon>Hevea</taxon>
    </lineage>
</organism>
<feature type="region of interest" description="Disordered" evidence="1">
    <location>
        <begin position="421"/>
        <end position="446"/>
    </location>
</feature>
<reference evidence="3" key="1">
    <citation type="journal article" date="2023" name="Plant Biotechnol. J.">
        <title>Chromosome-level wild Hevea brasiliensis genome provides new tools for genomic-assisted breeding and valuable loci to elevate rubber yield.</title>
        <authorList>
            <person name="Cheng H."/>
            <person name="Song X."/>
            <person name="Hu Y."/>
            <person name="Wu T."/>
            <person name="Yang Q."/>
            <person name="An Z."/>
            <person name="Feng S."/>
            <person name="Deng Z."/>
            <person name="Wu W."/>
            <person name="Zeng X."/>
            <person name="Tu M."/>
            <person name="Wang X."/>
            <person name="Huang H."/>
        </authorList>
    </citation>
    <scope>NUCLEOTIDE SEQUENCE</scope>
    <source>
        <strain evidence="3">MT/VB/25A 57/8</strain>
    </source>
</reference>
<dbReference type="EMBL" id="JARPOI010000016">
    <property type="protein sequence ID" value="KAJ9146769.1"/>
    <property type="molecule type" value="Genomic_DNA"/>
</dbReference>
<keyword evidence="4" id="KW-1185">Reference proteome</keyword>
<feature type="region of interest" description="Disordered" evidence="1">
    <location>
        <begin position="694"/>
        <end position="742"/>
    </location>
</feature>